<organism evidence="2 3">
    <name type="scientific">Cryptococcus deneoformans (strain JEC21 / ATCC MYA-565)</name>
    <name type="common">Cryptococcus neoformans var. neoformans serotype D</name>
    <dbReference type="NCBI Taxonomy" id="214684"/>
    <lineage>
        <taxon>Eukaryota</taxon>
        <taxon>Fungi</taxon>
        <taxon>Dikarya</taxon>
        <taxon>Basidiomycota</taxon>
        <taxon>Agaricomycotina</taxon>
        <taxon>Tremellomycetes</taxon>
        <taxon>Tremellales</taxon>
        <taxon>Cryptococcaceae</taxon>
        <taxon>Cryptococcus</taxon>
        <taxon>Cryptococcus neoformans species complex</taxon>
    </lineage>
</organism>
<evidence type="ECO:0000313" key="2">
    <source>
        <dbReference type="EMBL" id="ALO69684.1"/>
    </source>
</evidence>
<feature type="chain" id="PRO_5006602353" evidence="1">
    <location>
        <begin position="28"/>
        <end position="147"/>
    </location>
</feature>
<reference evidence="2 3" key="1">
    <citation type="journal article" date="2005" name="Science">
        <title>The genome of the basidiomycetous yeast and human pathogen Cryptococcus neoformans.</title>
        <authorList>
            <person name="Loftus B.J."/>
            <person name="Fung E."/>
            <person name="Roncaglia P."/>
            <person name="Rowley D."/>
            <person name="Amedeo P."/>
            <person name="Bruno D."/>
            <person name="Vamathevan J."/>
            <person name="Miranda M."/>
            <person name="Anderson I.J."/>
            <person name="Fraser J.A."/>
            <person name="Allen J.E."/>
            <person name="Bosdet I.E."/>
            <person name="Brent M.R."/>
            <person name="Chiu R."/>
            <person name="Doering T.L."/>
            <person name="Donlin M.J."/>
            <person name="D'Souza C.A."/>
            <person name="Fox D.S."/>
            <person name="Grinberg V."/>
            <person name="Fu J."/>
            <person name="Fukushima M."/>
            <person name="Haas B.J."/>
            <person name="Huang J.C."/>
            <person name="Janbon G."/>
            <person name="Jones S.J."/>
            <person name="Koo H.L."/>
            <person name="Krzywinski M.I."/>
            <person name="Kwon-Chung J.K."/>
            <person name="Lengeler K.B."/>
            <person name="Maiti R."/>
            <person name="Marra M.A."/>
            <person name="Marra R.E."/>
            <person name="Mathewson C.A."/>
            <person name="Mitchell T.G."/>
            <person name="Pertea M."/>
            <person name="Riggs F.R."/>
            <person name="Salzberg S.L."/>
            <person name="Schein J.E."/>
            <person name="Shvartsbeyn A."/>
            <person name="Shin H."/>
            <person name="Shumway M."/>
            <person name="Specht C.A."/>
            <person name="Suh B.B."/>
            <person name="Tenney A."/>
            <person name="Utterback T.R."/>
            <person name="Wickes B.L."/>
            <person name="Wortman J.R."/>
            <person name="Wye N.H."/>
            <person name="Kronstad J.W."/>
            <person name="Lodge J.K."/>
            <person name="Heitman J."/>
            <person name="Davis R.W."/>
            <person name="Fraser C.M."/>
            <person name="Hyman R.W."/>
        </authorList>
    </citation>
    <scope>NUCLEOTIDE SEQUENCE [LARGE SCALE GENOMIC DNA]</scope>
    <source>
        <strain evidence="3">JEC21 / ATCC MYA-565</strain>
    </source>
</reference>
<dbReference type="VEuPathDB" id="FungiDB:CNL04643"/>
<protein>
    <submittedName>
        <fullName evidence="2">Uncharacterized protein</fullName>
    </submittedName>
</protein>
<gene>
    <name evidence="2" type="ordered locus">CNL04643</name>
</gene>
<dbReference type="AlphaFoldDB" id="A0A0S2M693"/>
<feature type="signal peptide" evidence="1">
    <location>
        <begin position="1"/>
        <end position="27"/>
    </location>
</feature>
<dbReference type="InParanoid" id="A0A0S2M693"/>
<evidence type="ECO:0000256" key="1">
    <source>
        <dbReference type="SAM" id="SignalP"/>
    </source>
</evidence>
<keyword evidence="3" id="KW-1185">Reference proteome</keyword>
<dbReference type="RefSeq" id="XP_024514657.1">
    <property type="nucleotide sequence ID" value="XM_024658824.1"/>
</dbReference>
<dbReference type="PaxDb" id="214684-A0A0S2M693"/>
<dbReference type="GeneID" id="36393117"/>
<dbReference type="Proteomes" id="UP000002149">
    <property type="component" value="Chromosome 12"/>
</dbReference>
<accession>A0A0S2M693</accession>
<keyword evidence="1" id="KW-0732">Signal</keyword>
<proteinExistence type="predicted"/>
<dbReference type="OrthoDB" id="2574136at2759"/>
<name>A0A0S2M693_CRYD1</name>
<dbReference type="KEGG" id="cne:CNL04643"/>
<dbReference type="EMBL" id="AE017352">
    <property type="protein sequence ID" value="ALO69684.1"/>
    <property type="molecule type" value="Genomic_DNA"/>
</dbReference>
<evidence type="ECO:0000313" key="3">
    <source>
        <dbReference type="Proteomes" id="UP000002149"/>
    </source>
</evidence>
<sequence>MTSLTRLLTLTFWLVLLGLDIIRATDADTCMSACTDWAVVMLYCRWEYADRFTTNQDDYIYNNQFVACLCQGQTASTAALGNSTISASASTCSTCATTPSLIVQNINDFLDICTVQAQNGTASGALTYRPQVYNTNTTDPQPAEYYS</sequence>